<evidence type="ECO:0000256" key="2">
    <source>
        <dbReference type="ARBA" id="ARBA00023015"/>
    </source>
</evidence>
<keyword evidence="4" id="KW-0804">Transcription</keyword>
<dbReference type="GO" id="GO:0000976">
    <property type="term" value="F:transcription cis-regulatory region binding"/>
    <property type="evidence" value="ECO:0007669"/>
    <property type="project" value="TreeGrafter"/>
</dbReference>
<dbReference type="SUPFAM" id="SSF46785">
    <property type="entry name" value="Winged helix' DNA-binding domain"/>
    <property type="match status" value="1"/>
</dbReference>
<name>A0A150L5K5_9BACI</name>
<dbReference type="InterPro" id="IPR000847">
    <property type="entry name" value="LysR_HTH_N"/>
</dbReference>
<dbReference type="Gene3D" id="3.40.190.290">
    <property type="match status" value="1"/>
</dbReference>
<dbReference type="Proteomes" id="UP000075683">
    <property type="component" value="Unassembled WGS sequence"/>
</dbReference>
<evidence type="ECO:0000256" key="3">
    <source>
        <dbReference type="ARBA" id="ARBA00023125"/>
    </source>
</evidence>
<dbReference type="SUPFAM" id="SSF53850">
    <property type="entry name" value="Periplasmic binding protein-like II"/>
    <property type="match status" value="1"/>
</dbReference>
<dbReference type="PRINTS" id="PR00039">
    <property type="entry name" value="HTHLYSR"/>
</dbReference>
<dbReference type="CDD" id="cd05466">
    <property type="entry name" value="PBP2_LTTR_substrate"/>
    <property type="match status" value="1"/>
</dbReference>
<dbReference type="Gene3D" id="1.10.10.10">
    <property type="entry name" value="Winged helix-like DNA-binding domain superfamily/Winged helix DNA-binding domain"/>
    <property type="match status" value="1"/>
</dbReference>
<accession>A0A150L5K5</accession>
<dbReference type="STRING" id="301148.B4135_4256"/>
<evidence type="ECO:0000256" key="4">
    <source>
        <dbReference type="ARBA" id="ARBA00023163"/>
    </source>
</evidence>
<evidence type="ECO:0000313" key="7">
    <source>
        <dbReference type="Proteomes" id="UP000075683"/>
    </source>
</evidence>
<sequence length="304" mass="35883">MDLEEIKTFLAVARLKNFTWAADELHVTQSTVTSRIKNLERFYGQHLFLRTNKKVDLSPFGKEILPLFEQQLKLIEDSKKIARRFQSERKRIRFGITYSLWDSRFTDWVDRLAGTDENLRFSFHADHSHIIVDEVLGGRIDIGLVYDGPEDAEIKKETFGEDTFFLYCARNFQIKRKLGPGDLNTLPLIYLNRGRTFEHWFRQEFGEEYVPFVEVGHSQALLEFVRNGKGLAFIPERIVQLSGEKMFFKKLDYEPRHKMEQQPIHLIYRKTAVQDELIARAIQCVKEIFRKKQRQHSPPKMAVE</sequence>
<dbReference type="Pfam" id="PF00126">
    <property type="entry name" value="HTH_1"/>
    <property type="match status" value="1"/>
</dbReference>
<gene>
    <name evidence="6" type="ORF">B4135_4256</name>
</gene>
<dbReference type="PROSITE" id="PS50931">
    <property type="entry name" value="HTH_LYSR"/>
    <property type="match status" value="1"/>
</dbReference>
<dbReference type="InterPro" id="IPR036388">
    <property type="entry name" value="WH-like_DNA-bd_sf"/>
</dbReference>
<proteinExistence type="inferred from homology"/>
<comment type="similarity">
    <text evidence="1">Belongs to the LysR transcriptional regulatory family.</text>
</comment>
<dbReference type="Pfam" id="PF03466">
    <property type="entry name" value="LysR_substrate"/>
    <property type="match status" value="1"/>
</dbReference>
<dbReference type="InterPro" id="IPR005119">
    <property type="entry name" value="LysR_subst-bd"/>
</dbReference>
<dbReference type="PANTHER" id="PTHR30126">
    <property type="entry name" value="HTH-TYPE TRANSCRIPTIONAL REGULATOR"/>
    <property type="match status" value="1"/>
</dbReference>
<keyword evidence="3" id="KW-0238">DNA-binding</keyword>
<keyword evidence="2" id="KW-0805">Transcription regulation</keyword>
<reference evidence="6 7" key="1">
    <citation type="submission" date="2016-01" db="EMBL/GenBank/DDBJ databases">
        <title>Draft Genome Sequences of Seven Thermophilic Sporeformers Isolated from Foods.</title>
        <authorList>
            <person name="Berendsen E.M."/>
            <person name="Wells-Bennik M.H."/>
            <person name="Krawcyk A.O."/>
            <person name="De Jong A."/>
            <person name="Holsappel S."/>
            <person name="Eijlander R.T."/>
            <person name="Kuipers O.P."/>
        </authorList>
    </citation>
    <scope>NUCLEOTIDE SEQUENCE [LARGE SCALE GENOMIC DNA]</scope>
    <source>
        <strain evidence="6 7">B4135</strain>
    </source>
</reference>
<comment type="caution">
    <text evidence="6">The sequence shown here is derived from an EMBL/GenBank/DDBJ whole genome shotgun (WGS) entry which is preliminary data.</text>
</comment>
<dbReference type="GO" id="GO:0003700">
    <property type="term" value="F:DNA-binding transcription factor activity"/>
    <property type="evidence" value="ECO:0007669"/>
    <property type="project" value="InterPro"/>
</dbReference>
<dbReference type="OrthoDB" id="9785745at2"/>
<organism evidence="6 7">
    <name type="scientific">Caldibacillus debilis</name>
    <dbReference type="NCBI Taxonomy" id="301148"/>
    <lineage>
        <taxon>Bacteria</taxon>
        <taxon>Bacillati</taxon>
        <taxon>Bacillota</taxon>
        <taxon>Bacilli</taxon>
        <taxon>Bacillales</taxon>
        <taxon>Bacillaceae</taxon>
        <taxon>Caldibacillus</taxon>
    </lineage>
</organism>
<dbReference type="InterPro" id="IPR036390">
    <property type="entry name" value="WH_DNA-bd_sf"/>
</dbReference>
<dbReference type="RefSeq" id="WP_061570339.1">
    <property type="nucleotide sequence ID" value="NZ_LQYT01000147.1"/>
</dbReference>
<dbReference type="PANTHER" id="PTHR30126:SF21">
    <property type="entry name" value="TRANSCRIPTIONAL REGULATOR-RELATED"/>
    <property type="match status" value="1"/>
</dbReference>
<evidence type="ECO:0000259" key="5">
    <source>
        <dbReference type="PROSITE" id="PS50931"/>
    </source>
</evidence>
<dbReference type="EMBL" id="LQYT01000147">
    <property type="protein sequence ID" value="KYD07575.1"/>
    <property type="molecule type" value="Genomic_DNA"/>
</dbReference>
<evidence type="ECO:0000313" key="6">
    <source>
        <dbReference type="EMBL" id="KYD07575.1"/>
    </source>
</evidence>
<feature type="domain" description="HTH lysR-type" evidence="5">
    <location>
        <begin position="1"/>
        <end position="58"/>
    </location>
</feature>
<evidence type="ECO:0000256" key="1">
    <source>
        <dbReference type="ARBA" id="ARBA00009437"/>
    </source>
</evidence>
<dbReference type="AlphaFoldDB" id="A0A150L5K5"/>
<protein>
    <recommendedName>
        <fullName evidence="5">HTH lysR-type domain-containing protein</fullName>
    </recommendedName>
</protein>